<dbReference type="eggNOG" id="COG3579">
    <property type="taxonomic scope" value="Bacteria"/>
</dbReference>
<evidence type="ECO:0000256" key="5">
    <source>
        <dbReference type="PIRSR" id="PIRSR005700-1"/>
    </source>
</evidence>
<gene>
    <name evidence="6" type="ORF">HMPREF9708_01193</name>
</gene>
<dbReference type="PANTHER" id="PTHR10363">
    <property type="entry name" value="BLEOMYCIN HYDROLASE"/>
    <property type="match status" value="1"/>
</dbReference>
<evidence type="ECO:0000256" key="4">
    <source>
        <dbReference type="PIRNR" id="PIRNR005700"/>
    </source>
</evidence>
<evidence type="ECO:0000313" key="6">
    <source>
        <dbReference type="EMBL" id="EHR36521.1"/>
    </source>
</evidence>
<comment type="similarity">
    <text evidence="4">Belongs to the peptidase C1 family.</text>
</comment>
<dbReference type="PATRIC" id="fig|883113.3.peg.1188"/>
<keyword evidence="2 4" id="KW-0378">Hydrolase</keyword>
<feature type="active site" evidence="5">
    <location>
        <position position="383"/>
    </location>
</feature>
<keyword evidence="3 4" id="KW-0788">Thiol protease</keyword>
<keyword evidence="4" id="KW-0031">Aminopeptidase</keyword>
<evidence type="ECO:0000256" key="1">
    <source>
        <dbReference type="ARBA" id="ARBA00022670"/>
    </source>
</evidence>
<proteinExistence type="inferred from homology"/>
<keyword evidence="7" id="KW-1185">Reference proteome</keyword>
<dbReference type="EMBL" id="AGEG01000014">
    <property type="protein sequence ID" value="EHR36521.1"/>
    <property type="molecule type" value="Genomic_DNA"/>
</dbReference>
<dbReference type="PIRSF" id="PIRSF005700">
    <property type="entry name" value="PepC"/>
    <property type="match status" value="1"/>
</dbReference>
<evidence type="ECO:0000256" key="3">
    <source>
        <dbReference type="ARBA" id="ARBA00022807"/>
    </source>
</evidence>
<protein>
    <recommendedName>
        <fullName evidence="4">Aminopeptidase</fullName>
    </recommendedName>
</protein>
<dbReference type="HOGENOM" id="CLU_038600_0_1_9"/>
<dbReference type="InterPro" id="IPR000169">
    <property type="entry name" value="Pept_cys_AS"/>
</dbReference>
<dbReference type="GO" id="GO:0005737">
    <property type="term" value="C:cytoplasm"/>
    <property type="evidence" value="ECO:0007669"/>
    <property type="project" value="TreeGrafter"/>
</dbReference>
<dbReference type="GO" id="GO:0070005">
    <property type="term" value="F:cysteine-type aminopeptidase activity"/>
    <property type="evidence" value="ECO:0007669"/>
    <property type="project" value="InterPro"/>
</dbReference>
<dbReference type="GO" id="GO:0009636">
    <property type="term" value="P:response to toxic substance"/>
    <property type="evidence" value="ECO:0007669"/>
    <property type="project" value="TreeGrafter"/>
</dbReference>
<organism evidence="6 7">
    <name type="scientific">Facklamia languida CCUG 37842</name>
    <dbReference type="NCBI Taxonomy" id="883113"/>
    <lineage>
        <taxon>Bacteria</taxon>
        <taxon>Bacillati</taxon>
        <taxon>Bacillota</taxon>
        <taxon>Bacilli</taxon>
        <taxon>Lactobacillales</taxon>
        <taxon>Aerococcaceae</taxon>
        <taxon>Facklamia</taxon>
    </lineage>
</organism>
<sequence>MIDQELLQQFEAKFNKPCRNRASRHAIARVGLQEASLNNNAIRKHPFVFSHETQHGKITNQKATGRCWMFAALNTMRVGTMEQLNLETFEYSQNYPLFWDKLERSNYVLDSIIETADQPLNSRLVWHLLQQPIQDGGQWEMFAGILTKYGAVPKEVMPETYHSSNTAGLNSLLTNKLREFAARLRQMHEAGADRSQLLAKKEEQLYFIYSVLVKALGQVPTVFDYAYRDKDNQYHKLSGITPQEFFKQYGGVQLEEMVSLINAPTQDKPFGKPYTIQYLASIAEAKPIKYLNVPIDVMKQAAVDAIKSGQPVWFGCDVGKFSERKYGIMDDEMYAYADTLGESFTLSKAERLDYSASMLTHAMVFVGVDLDDQGQPLTWKVENSWGKTSGDEGIYSMSDKWFEEYTYQITVPRQFIPSEWLEDYDQEAIKLEPWDPMGALAYLN</sequence>
<evidence type="ECO:0000256" key="2">
    <source>
        <dbReference type="ARBA" id="ARBA00022801"/>
    </source>
</evidence>
<dbReference type="Proteomes" id="UP000006190">
    <property type="component" value="Unassembled WGS sequence"/>
</dbReference>
<evidence type="ECO:0000313" key="7">
    <source>
        <dbReference type="Proteomes" id="UP000006190"/>
    </source>
</evidence>
<dbReference type="RefSeq" id="WP_006309392.1">
    <property type="nucleotide sequence ID" value="NZ_JH601133.1"/>
</dbReference>
<comment type="caution">
    <text evidence="6">The sequence shown here is derived from an EMBL/GenBank/DDBJ whole genome shotgun (WGS) entry which is preliminary data.</text>
</comment>
<feature type="active site" evidence="5">
    <location>
        <position position="67"/>
    </location>
</feature>
<name>H3NK04_9LACT</name>
<dbReference type="STRING" id="883113.HMPREF9708_01193"/>
<dbReference type="CDD" id="cd00585">
    <property type="entry name" value="Peptidase_C1B"/>
    <property type="match status" value="1"/>
</dbReference>
<dbReference type="GO" id="GO:0043418">
    <property type="term" value="P:homocysteine catabolic process"/>
    <property type="evidence" value="ECO:0007669"/>
    <property type="project" value="TreeGrafter"/>
</dbReference>
<accession>H3NK04</accession>
<dbReference type="PROSITE" id="PS00139">
    <property type="entry name" value="THIOL_PROTEASE_CYS"/>
    <property type="match status" value="1"/>
</dbReference>
<dbReference type="GO" id="GO:0006508">
    <property type="term" value="P:proteolysis"/>
    <property type="evidence" value="ECO:0007669"/>
    <property type="project" value="UniProtKB-KW"/>
</dbReference>
<dbReference type="InterPro" id="IPR038765">
    <property type="entry name" value="Papain-like_cys_pep_sf"/>
</dbReference>
<feature type="active site" evidence="5">
    <location>
        <position position="361"/>
    </location>
</feature>
<dbReference type="Gene3D" id="3.90.70.10">
    <property type="entry name" value="Cysteine proteinases"/>
    <property type="match status" value="1"/>
</dbReference>
<keyword evidence="1 4" id="KW-0645">Protease</keyword>
<dbReference type="AlphaFoldDB" id="H3NK04"/>
<dbReference type="OrthoDB" id="1111399at2"/>
<reference evidence="6 7" key="1">
    <citation type="submission" date="2012-01" db="EMBL/GenBank/DDBJ databases">
        <title>The Genome Sequence of Facklamia languida CCUG 37842.</title>
        <authorList>
            <consortium name="The Broad Institute Genome Sequencing Platform"/>
            <person name="Earl A."/>
            <person name="Ward D."/>
            <person name="Feldgarden M."/>
            <person name="Gevers D."/>
            <person name="Huys G."/>
            <person name="Young S.K."/>
            <person name="Zeng Q."/>
            <person name="Gargeya S."/>
            <person name="Fitzgerald M."/>
            <person name="Haas B."/>
            <person name="Abouelleil A."/>
            <person name="Alvarado L."/>
            <person name="Arachchi H.M."/>
            <person name="Berlin A."/>
            <person name="Chapman S.B."/>
            <person name="Gearin G."/>
            <person name="Goldberg J."/>
            <person name="Griggs A."/>
            <person name="Gujja S."/>
            <person name="Hansen M."/>
            <person name="Heiman D."/>
            <person name="Howarth C."/>
            <person name="Larimer J."/>
            <person name="Lui A."/>
            <person name="MacDonald P.J.P."/>
            <person name="McCowen C."/>
            <person name="Montmayeur A."/>
            <person name="Murphy C."/>
            <person name="Neiman D."/>
            <person name="Pearson M."/>
            <person name="Priest M."/>
            <person name="Roberts A."/>
            <person name="Saif S."/>
            <person name="Shea T."/>
            <person name="Sisk P."/>
            <person name="Stolte C."/>
            <person name="Sykes S."/>
            <person name="Wortman J."/>
            <person name="Nusbaum C."/>
            <person name="Birren B."/>
        </authorList>
    </citation>
    <scope>NUCLEOTIDE SEQUENCE [LARGE SCALE GENOMIC DNA]</scope>
    <source>
        <strain evidence="6 7">CCUG 37842</strain>
    </source>
</reference>
<dbReference type="SUPFAM" id="SSF54001">
    <property type="entry name" value="Cysteine proteinases"/>
    <property type="match status" value="1"/>
</dbReference>
<dbReference type="PANTHER" id="PTHR10363:SF2">
    <property type="entry name" value="BLEOMYCIN HYDROLASE"/>
    <property type="match status" value="1"/>
</dbReference>
<dbReference type="InterPro" id="IPR004134">
    <property type="entry name" value="Peptidase_C1B"/>
</dbReference>
<dbReference type="MEROPS" id="C01.086"/>
<dbReference type="Pfam" id="PF03051">
    <property type="entry name" value="Peptidase_C1_2"/>
    <property type="match status" value="1"/>
</dbReference>